<evidence type="ECO:0000313" key="2">
    <source>
        <dbReference type="EMBL" id="GIY23395.1"/>
    </source>
</evidence>
<name>A0AAV4RPL7_9ARAC</name>
<dbReference type="Proteomes" id="UP001054837">
    <property type="component" value="Unassembled WGS sequence"/>
</dbReference>
<dbReference type="AlphaFoldDB" id="A0AAV4RPL7"/>
<feature type="region of interest" description="Disordered" evidence="1">
    <location>
        <begin position="1"/>
        <end position="26"/>
    </location>
</feature>
<keyword evidence="3" id="KW-1185">Reference proteome</keyword>
<sequence length="91" mass="10175">MITELEPARNSLQWHEQQTKAEDNEEISFGDKSLPQLSRAAEIYISPCAPPNTKCSFDGTQNDNPAPLDKYEYDGSKGACRFRLILPGNCL</sequence>
<gene>
    <name evidence="2" type="ORF">CDAR_107471</name>
</gene>
<proteinExistence type="predicted"/>
<dbReference type="EMBL" id="BPLQ01006544">
    <property type="protein sequence ID" value="GIY23395.1"/>
    <property type="molecule type" value="Genomic_DNA"/>
</dbReference>
<reference evidence="2 3" key="1">
    <citation type="submission" date="2021-06" db="EMBL/GenBank/DDBJ databases">
        <title>Caerostris darwini draft genome.</title>
        <authorList>
            <person name="Kono N."/>
            <person name="Arakawa K."/>
        </authorList>
    </citation>
    <scope>NUCLEOTIDE SEQUENCE [LARGE SCALE GENOMIC DNA]</scope>
</reference>
<evidence type="ECO:0000313" key="3">
    <source>
        <dbReference type="Proteomes" id="UP001054837"/>
    </source>
</evidence>
<comment type="caution">
    <text evidence="2">The sequence shown here is derived from an EMBL/GenBank/DDBJ whole genome shotgun (WGS) entry which is preliminary data.</text>
</comment>
<protein>
    <submittedName>
        <fullName evidence="2">Uncharacterized protein</fullName>
    </submittedName>
</protein>
<organism evidence="2 3">
    <name type="scientific">Caerostris darwini</name>
    <dbReference type="NCBI Taxonomy" id="1538125"/>
    <lineage>
        <taxon>Eukaryota</taxon>
        <taxon>Metazoa</taxon>
        <taxon>Ecdysozoa</taxon>
        <taxon>Arthropoda</taxon>
        <taxon>Chelicerata</taxon>
        <taxon>Arachnida</taxon>
        <taxon>Araneae</taxon>
        <taxon>Araneomorphae</taxon>
        <taxon>Entelegynae</taxon>
        <taxon>Araneoidea</taxon>
        <taxon>Araneidae</taxon>
        <taxon>Caerostris</taxon>
    </lineage>
</organism>
<evidence type="ECO:0000256" key="1">
    <source>
        <dbReference type="SAM" id="MobiDB-lite"/>
    </source>
</evidence>
<accession>A0AAV4RPL7</accession>